<feature type="chain" id="PRO_5026141473" evidence="7">
    <location>
        <begin position="18"/>
        <end position="633"/>
    </location>
</feature>
<dbReference type="AlphaFoldDB" id="A0A6F9D5C9"/>
<feature type="transmembrane region" description="Helical" evidence="6">
    <location>
        <begin position="277"/>
        <end position="296"/>
    </location>
</feature>
<gene>
    <name evidence="9" type="primary">Adgre3</name>
</gene>
<evidence type="ECO:0000313" key="9">
    <source>
        <dbReference type="EMBL" id="CAB3220066.1"/>
    </source>
</evidence>
<dbReference type="GO" id="GO:0004930">
    <property type="term" value="F:G protein-coupled receptor activity"/>
    <property type="evidence" value="ECO:0007669"/>
    <property type="project" value="InterPro"/>
</dbReference>
<dbReference type="EMBL" id="LR782745">
    <property type="protein sequence ID" value="CAB3220066.1"/>
    <property type="molecule type" value="mRNA"/>
</dbReference>
<dbReference type="PANTHER" id="PTHR12011">
    <property type="entry name" value="ADHESION G-PROTEIN COUPLED RECEPTOR"/>
    <property type="match status" value="1"/>
</dbReference>
<dbReference type="Pfam" id="PF00002">
    <property type="entry name" value="7tm_2"/>
    <property type="match status" value="1"/>
</dbReference>
<dbReference type="GO" id="GO:0007166">
    <property type="term" value="P:cell surface receptor signaling pathway"/>
    <property type="evidence" value="ECO:0007669"/>
    <property type="project" value="InterPro"/>
</dbReference>
<keyword evidence="7" id="KW-0732">Signal</keyword>
<comment type="subcellular location">
    <subcellularLocation>
        <location evidence="1">Membrane</location>
        <topology evidence="1">Multi-pass membrane protein</topology>
    </subcellularLocation>
</comment>
<organism evidence="9">
    <name type="scientific">Phallusia mammillata</name>
    <dbReference type="NCBI Taxonomy" id="59560"/>
    <lineage>
        <taxon>Eukaryota</taxon>
        <taxon>Metazoa</taxon>
        <taxon>Chordata</taxon>
        <taxon>Tunicata</taxon>
        <taxon>Ascidiacea</taxon>
        <taxon>Phlebobranchia</taxon>
        <taxon>Ascidiidae</taxon>
        <taxon>Phallusia</taxon>
    </lineage>
</organism>
<feature type="compositionally biased region" description="Polar residues" evidence="5">
    <location>
        <begin position="622"/>
        <end position="633"/>
    </location>
</feature>
<keyword evidence="2 6" id="KW-0812">Transmembrane</keyword>
<keyword evidence="3 6" id="KW-1133">Transmembrane helix</keyword>
<dbReference type="Pfam" id="PF01825">
    <property type="entry name" value="GPS"/>
    <property type="match status" value="1"/>
</dbReference>
<dbReference type="InterPro" id="IPR000832">
    <property type="entry name" value="GPCR_2_secretin-like"/>
</dbReference>
<feature type="transmembrane region" description="Helical" evidence="6">
    <location>
        <begin position="548"/>
        <end position="572"/>
    </location>
</feature>
<dbReference type="GO" id="GO:0007189">
    <property type="term" value="P:adenylate cyclase-activating G protein-coupled receptor signaling pathway"/>
    <property type="evidence" value="ECO:0007669"/>
    <property type="project" value="TreeGrafter"/>
</dbReference>
<feature type="signal peptide" evidence="7">
    <location>
        <begin position="1"/>
        <end position="17"/>
    </location>
</feature>
<dbReference type="InterPro" id="IPR017981">
    <property type="entry name" value="GPCR_2-like_7TM"/>
</dbReference>
<dbReference type="SMART" id="SM00303">
    <property type="entry name" value="GPS"/>
    <property type="match status" value="1"/>
</dbReference>
<feature type="transmembrane region" description="Helical" evidence="6">
    <location>
        <begin position="460"/>
        <end position="486"/>
    </location>
</feature>
<evidence type="ECO:0000259" key="8">
    <source>
        <dbReference type="PROSITE" id="PS50261"/>
    </source>
</evidence>
<sequence>MAVAVFLLLLFLCGCNTQELNNQTNSTNHDLPQSLENLLNFNKTLIENQLKNILVSQKENSSEVLNIFETNLSAQFARFKKNTKLQLDGVELQVVQVGLPSDERASGGDGMQNVSFSEDRSSVSLFVEPIRKRDFKQIKAVIVKWTKLDLHREIRQSRRCNSITCSGRQPVNASLITVTYYDVTNRINPRRLGLPVNYSMDTSGDFSGLLPPFKQVLSVERSCVWWDNNHWSTEGCKTLLSGGGGVQCACNHTTSFSTLLLLQTYDIPTWVTVASQVLQIVTIFFLALAVTLLLIARASKGLDGSAYYCVGMRNNRTVSQVSLCVSLIGLHATTLAAHLAIHSTPGCYTMAVLQHIFLLASAFWLLNEGIAITLKTHVDLALTMNYKLLTVCQVAAAWITPIAIVVASLAIFRDNYLQVSPAYFDFLKKDTSKYKNYTGFDTYPKFSNCWVNGRKNSSAIYMAIVPVAVTVGINLCLIARMVFLVYRISKEENSRQTNVTSPTTTCHTMTQQFERRAHWKSVCKSYCVLFPISTLPWLFWLISNVNVAFVGLHTVVNGAQGLGVFMVFCVFAEDDRKRLLRIWKRGRQHYCMGVSLKPSGKCGGHKTKTPHERKRSNGGRGSNVTVITNMSSS</sequence>
<protein>
    <submittedName>
        <fullName evidence="9">Adhesion G protein-coupled receptor E3-like</fullName>
    </submittedName>
</protein>
<dbReference type="Gene3D" id="2.60.220.50">
    <property type="match status" value="1"/>
</dbReference>
<feature type="transmembrane region" description="Helical" evidence="6">
    <location>
        <begin position="388"/>
        <end position="412"/>
    </location>
</feature>
<dbReference type="GO" id="GO:0005886">
    <property type="term" value="C:plasma membrane"/>
    <property type="evidence" value="ECO:0007669"/>
    <property type="project" value="TreeGrafter"/>
</dbReference>
<evidence type="ECO:0000256" key="7">
    <source>
        <dbReference type="SAM" id="SignalP"/>
    </source>
</evidence>
<feature type="compositionally biased region" description="Basic residues" evidence="5">
    <location>
        <begin position="603"/>
        <end position="617"/>
    </location>
</feature>
<feature type="transmembrane region" description="Helical" evidence="6">
    <location>
        <begin position="317"/>
        <end position="341"/>
    </location>
</feature>
<evidence type="ECO:0000256" key="4">
    <source>
        <dbReference type="ARBA" id="ARBA00023136"/>
    </source>
</evidence>
<dbReference type="InterPro" id="IPR046338">
    <property type="entry name" value="GAIN_dom_sf"/>
</dbReference>
<dbReference type="CDD" id="cd13952">
    <property type="entry name" value="7tm_classB"/>
    <property type="match status" value="1"/>
</dbReference>
<evidence type="ECO:0000256" key="3">
    <source>
        <dbReference type="ARBA" id="ARBA00022989"/>
    </source>
</evidence>
<feature type="transmembrane region" description="Helical" evidence="6">
    <location>
        <begin position="525"/>
        <end position="542"/>
    </location>
</feature>
<evidence type="ECO:0000256" key="6">
    <source>
        <dbReference type="SAM" id="Phobius"/>
    </source>
</evidence>
<dbReference type="PROSITE" id="PS50261">
    <property type="entry name" value="G_PROTEIN_RECEP_F2_4"/>
    <property type="match status" value="1"/>
</dbReference>
<dbReference type="Gene3D" id="1.20.1070.10">
    <property type="entry name" value="Rhodopsin 7-helix transmembrane proteins"/>
    <property type="match status" value="1"/>
</dbReference>
<evidence type="ECO:0000256" key="1">
    <source>
        <dbReference type="ARBA" id="ARBA00004141"/>
    </source>
</evidence>
<feature type="region of interest" description="Disordered" evidence="5">
    <location>
        <begin position="601"/>
        <end position="633"/>
    </location>
</feature>
<feature type="transmembrane region" description="Helical" evidence="6">
    <location>
        <begin position="347"/>
        <end position="367"/>
    </location>
</feature>
<dbReference type="PANTHER" id="PTHR12011:SF471">
    <property type="entry name" value="G-PROTEIN COUPLED RECEPTORS FAMILY 2 PROFILE 2 DOMAIN-CONTAINING PROTEIN"/>
    <property type="match status" value="1"/>
</dbReference>
<accession>A0A6F9D5C9</accession>
<proteinExistence type="evidence at transcript level"/>
<keyword evidence="9" id="KW-0675">Receptor</keyword>
<evidence type="ECO:0000256" key="2">
    <source>
        <dbReference type="ARBA" id="ARBA00022692"/>
    </source>
</evidence>
<feature type="domain" description="G-protein coupled receptors family 2 profile 2" evidence="8">
    <location>
        <begin position="271"/>
        <end position="572"/>
    </location>
</feature>
<dbReference type="InterPro" id="IPR000203">
    <property type="entry name" value="GPS"/>
</dbReference>
<reference evidence="9" key="1">
    <citation type="submission" date="2020-04" db="EMBL/GenBank/DDBJ databases">
        <authorList>
            <person name="Neveu A P."/>
        </authorList>
    </citation>
    <scope>NUCLEOTIDE SEQUENCE</scope>
    <source>
        <tissue evidence="9">Whole embryo</tissue>
    </source>
</reference>
<evidence type="ECO:0000256" key="5">
    <source>
        <dbReference type="SAM" id="MobiDB-lite"/>
    </source>
</evidence>
<name>A0A6F9D5C9_9ASCI</name>
<keyword evidence="4 6" id="KW-0472">Membrane</keyword>